<keyword evidence="3" id="KW-1185">Reference proteome</keyword>
<evidence type="ECO:0000256" key="1">
    <source>
        <dbReference type="ARBA" id="ARBA00010424"/>
    </source>
</evidence>
<comment type="similarity">
    <text evidence="1">Belongs to the phosphosulfolactate synthase family.</text>
</comment>
<dbReference type="AlphaFoldDB" id="A0AAV8BYX4"/>
<accession>A0AAV8BYX4</accession>
<gene>
    <name evidence="2" type="ORF">LUZ62_082806</name>
</gene>
<dbReference type="PANTHER" id="PTHR48413:SF1">
    <property type="entry name" value="PROTEIN HEAT-STRESS-ASSOCIATED 32"/>
    <property type="match status" value="1"/>
</dbReference>
<protein>
    <submittedName>
        <fullName evidence="2">Phosphosulfolactate synthase</fullName>
    </submittedName>
</protein>
<dbReference type="InterPro" id="IPR036112">
    <property type="entry name" value="ComA_synth_sf"/>
</dbReference>
<dbReference type="InterPro" id="IPR003830">
    <property type="entry name" value="ComA_synth"/>
</dbReference>
<dbReference type="PANTHER" id="PTHR48413">
    <property type="match status" value="1"/>
</dbReference>
<proteinExistence type="inferred from homology"/>
<evidence type="ECO:0000313" key="3">
    <source>
        <dbReference type="Proteomes" id="UP001140206"/>
    </source>
</evidence>
<organism evidence="2 3">
    <name type="scientific">Rhynchospora pubera</name>
    <dbReference type="NCBI Taxonomy" id="906938"/>
    <lineage>
        <taxon>Eukaryota</taxon>
        <taxon>Viridiplantae</taxon>
        <taxon>Streptophyta</taxon>
        <taxon>Embryophyta</taxon>
        <taxon>Tracheophyta</taxon>
        <taxon>Spermatophyta</taxon>
        <taxon>Magnoliopsida</taxon>
        <taxon>Liliopsida</taxon>
        <taxon>Poales</taxon>
        <taxon>Cyperaceae</taxon>
        <taxon>Cyperoideae</taxon>
        <taxon>Rhynchosporeae</taxon>
        <taxon>Rhynchospora</taxon>
    </lineage>
</organism>
<dbReference type="InterPro" id="IPR013785">
    <property type="entry name" value="Aldolase_TIM"/>
</dbReference>
<dbReference type="Gene3D" id="3.20.20.70">
    <property type="entry name" value="Aldolase class I"/>
    <property type="match status" value="1"/>
</dbReference>
<reference evidence="2" key="1">
    <citation type="submission" date="2022-08" db="EMBL/GenBank/DDBJ databases">
        <authorList>
            <person name="Marques A."/>
        </authorList>
    </citation>
    <scope>NUCLEOTIDE SEQUENCE</scope>
    <source>
        <strain evidence="2">RhyPub2mFocal</strain>
        <tissue evidence="2">Leaves</tissue>
    </source>
</reference>
<sequence length="315" mass="36345">MSMGPVSRLSHLLNGKTLSLRSKAQIETRRPTDPEREREMESFHYYRWKRFTEDEDRPEKPRRYGLTEMRSPDYLFLRHGSLQDIMDSIGEFVDGLKFSGGSQSLTPSSVVKEITDLAHRHNMYVSSGDWGEHLLRAGPASFKTYLEECRNVGFDTIELNTMSLKLPEEVLLRFVRLIKNFGLKARPVFAVNFDSTDIPARGDRAFGAYIAPVQRSLEKVEDVDLLIRKAERCLDAGADMIMIDADDVCMYPDSLRADIIAKIISRLGLDKTMFEASDVRTSEWFVRRYGPRVNLFVDRSEVMNLERLRSPFFHM</sequence>
<evidence type="ECO:0000313" key="2">
    <source>
        <dbReference type="EMBL" id="KAJ4748401.1"/>
    </source>
</evidence>
<dbReference type="Pfam" id="PF02679">
    <property type="entry name" value="ComA"/>
    <property type="match status" value="1"/>
</dbReference>
<dbReference type="EMBL" id="JAMFTS010000005">
    <property type="protein sequence ID" value="KAJ4748401.1"/>
    <property type="molecule type" value="Genomic_DNA"/>
</dbReference>
<dbReference type="SUPFAM" id="SSF102110">
    <property type="entry name" value="(2r)-phospho-3-sulfolactate synthase ComA"/>
    <property type="match status" value="1"/>
</dbReference>
<dbReference type="Proteomes" id="UP001140206">
    <property type="component" value="Chromosome 5"/>
</dbReference>
<comment type="caution">
    <text evidence="2">The sequence shown here is derived from an EMBL/GenBank/DDBJ whole genome shotgun (WGS) entry which is preliminary data.</text>
</comment>
<name>A0AAV8BYX4_9POAL</name>